<evidence type="ECO:0000313" key="1">
    <source>
        <dbReference type="EMBL" id="CAK9250651.1"/>
    </source>
</evidence>
<reference evidence="1" key="1">
    <citation type="submission" date="2024-02" db="EMBL/GenBank/DDBJ databases">
        <authorList>
            <consortium name="ELIXIR-Norway"/>
            <consortium name="Elixir Norway"/>
        </authorList>
    </citation>
    <scope>NUCLEOTIDE SEQUENCE</scope>
</reference>
<organism evidence="1 2">
    <name type="scientific">Sphagnum jensenii</name>
    <dbReference type="NCBI Taxonomy" id="128206"/>
    <lineage>
        <taxon>Eukaryota</taxon>
        <taxon>Viridiplantae</taxon>
        <taxon>Streptophyta</taxon>
        <taxon>Embryophyta</taxon>
        <taxon>Bryophyta</taxon>
        <taxon>Sphagnophytina</taxon>
        <taxon>Sphagnopsida</taxon>
        <taxon>Sphagnales</taxon>
        <taxon>Sphagnaceae</taxon>
        <taxon>Sphagnum</taxon>
    </lineage>
</organism>
<accession>A0ABP0V9I1</accession>
<gene>
    <name evidence="1" type="ORF">CSSPJE1EN1_LOCUS26029</name>
</gene>
<sequence>MKSHDVSINKAKFLARQETRLLLTGFKQGRFQEAGSNWYIWRTVKRPVQSQGGKYVKGMVRHDHAVLEGRKFRWDNPPITNTETGARNNPAFAVSNILTNAYAGTNVTTAAYVTLGNAPITSGTALVCDSSGQIVKIAFGSVGNEVDQFTGFINGCVMVPLTMNINSGTRISLKAISASATTGFFTLSLFP</sequence>
<dbReference type="EMBL" id="CAXAQS010000214">
    <property type="protein sequence ID" value="CAK9250651.1"/>
    <property type="molecule type" value="Genomic_DNA"/>
</dbReference>
<proteinExistence type="predicted"/>
<evidence type="ECO:0000313" key="2">
    <source>
        <dbReference type="Proteomes" id="UP001497444"/>
    </source>
</evidence>
<name>A0ABP0V9I1_9BRYO</name>
<comment type="caution">
    <text evidence="1">The sequence shown here is derived from an EMBL/GenBank/DDBJ whole genome shotgun (WGS) entry which is preliminary data.</text>
</comment>
<protein>
    <submittedName>
        <fullName evidence="1">Uncharacterized protein</fullName>
    </submittedName>
</protein>
<keyword evidence="2" id="KW-1185">Reference proteome</keyword>
<dbReference type="Proteomes" id="UP001497444">
    <property type="component" value="Unassembled WGS sequence"/>
</dbReference>